<proteinExistence type="predicted"/>
<gene>
    <name evidence="1" type="ORF">BJ322DRAFT_1141114</name>
</gene>
<accession>A0A9P6L713</accession>
<name>A0A9P6L713_9AGAM</name>
<organism evidence="1 2">
    <name type="scientific">Thelephora terrestris</name>
    <dbReference type="NCBI Taxonomy" id="56493"/>
    <lineage>
        <taxon>Eukaryota</taxon>
        <taxon>Fungi</taxon>
        <taxon>Dikarya</taxon>
        <taxon>Basidiomycota</taxon>
        <taxon>Agaricomycotina</taxon>
        <taxon>Agaricomycetes</taxon>
        <taxon>Thelephorales</taxon>
        <taxon>Thelephoraceae</taxon>
        <taxon>Thelephora</taxon>
    </lineage>
</organism>
<dbReference type="OrthoDB" id="5398391at2759"/>
<dbReference type="AlphaFoldDB" id="A0A9P6L713"/>
<protein>
    <submittedName>
        <fullName evidence="1">Uncharacterized protein</fullName>
    </submittedName>
</protein>
<evidence type="ECO:0000313" key="2">
    <source>
        <dbReference type="Proteomes" id="UP000736335"/>
    </source>
</evidence>
<evidence type="ECO:0000313" key="1">
    <source>
        <dbReference type="EMBL" id="KAF9785395.1"/>
    </source>
</evidence>
<dbReference type="EMBL" id="WIUZ02000007">
    <property type="protein sequence ID" value="KAF9785395.1"/>
    <property type="molecule type" value="Genomic_DNA"/>
</dbReference>
<sequence length="96" mass="10487">SFISGHPRIGEQNPAQLSAFSASEQVRYHTPSWVIERLGWLNGVYEPCRSTRPPGAVSRLPTSEHETLGSANSLSLTAVDAFEFLTSHDARYVDGA</sequence>
<keyword evidence="2" id="KW-1185">Reference proteome</keyword>
<comment type="caution">
    <text evidence="1">The sequence shown here is derived from an EMBL/GenBank/DDBJ whole genome shotgun (WGS) entry which is preliminary data.</text>
</comment>
<feature type="non-terminal residue" evidence="1">
    <location>
        <position position="1"/>
    </location>
</feature>
<reference evidence="1" key="2">
    <citation type="submission" date="2020-11" db="EMBL/GenBank/DDBJ databases">
        <authorList>
            <consortium name="DOE Joint Genome Institute"/>
            <person name="Kuo A."/>
            <person name="Miyauchi S."/>
            <person name="Kiss E."/>
            <person name="Drula E."/>
            <person name="Kohler A."/>
            <person name="Sanchez-Garcia M."/>
            <person name="Andreopoulos B."/>
            <person name="Barry K.W."/>
            <person name="Bonito G."/>
            <person name="Buee M."/>
            <person name="Carver A."/>
            <person name="Chen C."/>
            <person name="Cichocki N."/>
            <person name="Clum A."/>
            <person name="Culley D."/>
            <person name="Crous P.W."/>
            <person name="Fauchery L."/>
            <person name="Girlanda M."/>
            <person name="Hayes R."/>
            <person name="Keri Z."/>
            <person name="Labutti K."/>
            <person name="Lipzen A."/>
            <person name="Lombard V."/>
            <person name="Magnuson J."/>
            <person name="Maillard F."/>
            <person name="Morin E."/>
            <person name="Murat C."/>
            <person name="Nolan M."/>
            <person name="Ohm R."/>
            <person name="Pangilinan J."/>
            <person name="Pereira M."/>
            <person name="Perotto S."/>
            <person name="Peter M."/>
            <person name="Riley R."/>
            <person name="Sitrit Y."/>
            <person name="Stielow B."/>
            <person name="Szollosi G."/>
            <person name="Zifcakova L."/>
            <person name="Stursova M."/>
            <person name="Spatafora J.W."/>
            <person name="Tedersoo L."/>
            <person name="Vaario L.-M."/>
            <person name="Yamada A."/>
            <person name="Yan M."/>
            <person name="Wang P."/>
            <person name="Xu J."/>
            <person name="Bruns T."/>
            <person name="Baldrian P."/>
            <person name="Vilgalys R."/>
            <person name="Henrissat B."/>
            <person name="Grigoriev I.V."/>
            <person name="Hibbett D."/>
            <person name="Nagy L.G."/>
            <person name="Martin F.M."/>
        </authorList>
    </citation>
    <scope>NUCLEOTIDE SEQUENCE</scope>
    <source>
        <strain evidence="1">UH-Tt-Lm1</strain>
    </source>
</reference>
<reference evidence="1" key="1">
    <citation type="journal article" date="2020" name="Nat. Commun.">
        <title>Large-scale genome sequencing of mycorrhizal fungi provides insights into the early evolution of symbiotic traits.</title>
        <authorList>
            <person name="Miyauchi S."/>
            <person name="Kiss E."/>
            <person name="Kuo A."/>
            <person name="Drula E."/>
            <person name="Kohler A."/>
            <person name="Sanchez-Garcia M."/>
            <person name="Morin E."/>
            <person name="Andreopoulos B."/>
            <person name="Barry K.W."/>
            <person name="Bonito G."/>
            <person name="Buee M."/>
            <person name="Carver A."/>
            <person name="Chen C."/>
            <person name="Cichocki N."/>
            <person name="Clum A."/>
            <person name="Culley D."/>
            <person name="Crous P.W."/>
            <person name="Fauchery L."/>
            <person name="Girlanda M."/>
            <person name="Hayes R.D."/>
            <person name="Keri Z."/>
            <person name="LaButti K."/>
            <person name="Lipzen A."/>
            <person name="Lombard V."/>
            <person name="Magnuson J."/>
            <person name="Maillard F."/>
            <person name="Murat C."/>
            <person name="Nolan M."/>
            <person name="Ohm R.A."/>
            <person name="Pangilinan J."/>
            <person name="Pereira M.F."/>
            <person name="Perotto S."/>
            <person name="Peter M."/>
            <person name="Pfister S."/>
            <person name="Riley R."/>
            <person name="Sitrit Y."/>
            <person name="Stielow J.B."/>
            <person name="Szollosi G."/>
            <person name="Zifcakova L."/>
            <person name="Stursova M."/>
            <person name="Spatafora J.W."/>
            <person name="Tedersoo L."/>
            <person name="Vaario L.M."/>
            <person name="Yamada A."/>
            <person name="Yan M."/>
            <person name="Wang P."/>
            <person name="Xu J."/>
            <person name="Bruns T."/>
            <person name="Baldrian P."/>
            <person name="Vilgalys R."/>
            <person name="Dunand C."/>
            <person name="Henrissat B."/>
            <person name="Grigoriev I.V."/>
            <person name="Hibbett D."/>
            <person name="Nagy L.G."/>
            <person name="Martin F.M."/>
        </authorList>
    </citation>
    <scope>NUCLEOTIDE SEQUENCE</scope>
    <source>
        <strain evidence="1">UH-Tt-Lm1</strain>
    </source>
</reference>
<dbReference type="Proteomes" id="UP000736335">
    <property type="component" value="Unassembled WGS sequence"/>
</dbReference>